<evidence type="ECO:0000313" key="6">
    <source>
        <dbReference type="EnsemblMetazoa" id="OVOC12399.1"/>
    </source>
</evidence>
<keyword evidence="7" id="KW-1185">Reference proteome</keyword>
<dbReference type="Proteomes" id="UP000024404">
    <property type="component" value="Unassembled WGS sequence"/>
</dbReference>
<keyword evidence="2" id="KW-0597">Phosphoprotein</keyword>
<evidence type="ECO:0000256" key="4">
    <source>
        <dbReference type="SAM" id="Phobius"/>
    </source>
</evidence>
<dbReference type="GO" id="GO:0012505">
    <property type="term" value="C:endomembrane system"/>
    <property type="evidence" value="ECO:0007669"/>
    <property type="project" value="TreeGrafter"/>
</dbReference>
<keyword evidence="4" id="KW-0812">Transmembrane</keyword>
<dbReference type="Gene3D" id="2.120.10.30">
    <property type="entry name" value="TolB, C-terminal domain"/>
    <property type="match status" value="1"/>
</dbReference>
<dbReference type="EMBL" id="CMVM020000452">
    <property type="status" value="NOT_ANNOTATED_CDS"/>
    <property type="molecule type" value="Genomic_DNA"/>
</dbReference>
<keyword evidence="3" id="KW-0325">Glycoprotein</keyword>
<evidence type="ECO:0000256" key="1">
    <source>
        <dbReference type="ARBA" id="ARBA00009191"/>
    </source>
</evidence>
<dbReference type="OMA" id="LHFTNDM"/>
<dbReference type="InterPro" id="IPR018119">
    <property type="entry name" value="Strictosidine_synth_cons-reg"/>
</dbReference>
<dbReference type="Pfam" id="PF20067">
    <property type="entry name" value="SSL_N"/>
    <property type="match status" value="1"/>
</dbReference>
<evidence type="ECO:0000259" key="5">
    <source>
        <dbReference type="Pfam" id="PF03088"/>
    </source>
</evidence>
<feature type="domain" description="Strictosidine synthase conserved region" evidence="5">
    <location>
        <begin position="134"/>
        <end position="220"/>
    </location>
</feature>
<dbReference type="EnsemblMetazoa" id="OVOC12399.1">
    <property type="protein sequence ID" value="OVOC12399.1"/>
    <property type="gene ID" value="WBGene00249208"/>
</dbReference>
<dbReference type="GO" id="GO:0016787">
    <property type="term" value="F:hydrolase activity"/>
    <property type="evidence" value="ECO:0007669"/>
    <property type="project" value="TreeGrafter"/>
</dbReference>
<comment type="similarity">
    <text evidence="1">Belongs to the strictosidine synthase family.</text>
</comment>
<evidence type="ECO:0000313" key="7">
    <source>
        <dbReference type="Proteomes" id="UP000024404"/>
    </source>
</evidence>
<evidence type="ECO:0000256" key="3">
    <source>
        <dbReference type="ARBA" id="ARBA00023180"/>
    </source>
</evidence>
<organism evidence="6 7">
    <name type="scientific">Onchocerca volvulus</name>
    <dbReference type="NCBI Taxonomy" id="6282"/>
    <lineage>
        <taxon>Eukaryota</taxon>
        <taxon>Metazoa</taxon>
        <taxon>Ecdysozoa</taxon>
        <taxon>Nematoda</taxon>
        <taxon>Chromadorea</taxon>
        <taxon>Rhabditida</taxon>
        <taxon>Spirurina</taxon>
        <taxon>Spiruromorpha</taxon>
        <taxon>Filarioidea</taxon>
        <taxon>Onchocercidae</taxon>
        <taxon>Onchocerca</taxon>
    </lineage>
</organism>
<dbReference type="SUPFAM" id="SSF63829">
    <property type="entry name" value="Calcium-dependent phosphotriesterase"/>
    <property type="match status" value="1"/>
</dbReference>
<keyword evidence="4" id="KW-0472">Membrane</keyword>
<reference evidence="7" key="1">
    <citation type="submission" date="2013-10" db="EMBL/GenBank/DDBJ databases">
        <title>Genome sequencing of Onchocerca volvulus.</title>
        <authorList>
            <person name="Cotton J."/>
            <person name="Tsai J."/>
            <person name="Stanley E."/>
            <person name="Tracey A."/>
            <person name="Holroyd N."/>
            <person name="Lustigman S."/>
            <person name="Berriman M."/>
        </authorList>
    </citation>
    <scope>NUCLEOTIDE SEQUENCE</scope>
</reference>
<dbReference type="Pfam" id="PF03088">
    <property type="entry name" value="Str_synth"/>
    <property type="match status" value="1"/>
</dbReference>
<evidence type="ECO:0000256" key="2">
    <source>
        <dbReference type="ARBA" id="ARBA00022553"/>
    </source>
</evidence>
<dbReference type="PANTHER" id="PTHR10426:SF88">
    <property type="entry name" value="ADIPOCYTE PLASMA MEMBRANE-ASSOCIATED PROTEIN HEMOMUCIN-RELATED"/>
    <property type="match status" value="1"/>
</dbReference>
<proteinExistence type="inferred from homology"/>
<dbReference type="AlphaFoldDB" id="A0A8R1TM09"/>
<dbReference type="PANTHER" id="PTHR10426">
    <property type="entry name" value="STRICTOSIDINE SYNTHASE-RELATED"/>
    <property type="match status" value="1"/>
</dbReference>
<accession>A0A8R1TM09</accession>
<reference evidence="6" key="2">
    <citation type="submission" date="2022-06" db="UniProtKB">
        <authorList>
            <consortium name="EnsemblMetazoa"/>
        </authorList>
    </citation>
    <scope>IDENTIFICATION</scope>
</reference>
<feature type="transmembrane region" description="Helical" evidence="4">
    <location>
        <begin position="7"/>
        <end position="28"/>
    </location>
</feature>
<protein>
    <submittedName>
        <fullName evidence="6">Str_synth domain-containing protein</fullName>
    </submittedName>
</protein>
<keyword evidence="4" id="KW-1133">Transmembrane helix</keyword>
<sequence length="354" mass="40255">MNRKLLILPFAVIIIAIIIFIITPSSVFHCVSYELPKPPKLEGILAVNDILTKADYLLEHKIFGPESVLVDKDGKFDTEAKCGRPLGLRRLNDETIVAIDAYFGIFSINLEKGQHMAILKTPAKVNGEPLKFLNDIDVLNDDELIFTESSSKWDWHHFMNILLEGIPNGRVLRLIPSTGKIEVIMDKLFFPNGIQLFPDKQSFLVAETGAARIKRYWIAGPRMGETEIFVDNLPGFPENIRSGSNGTFWVGLASVRHSDRFSLLDFLADKVRIRKCLLQLVPDRYWQWLVSKFVKKHALILQLNEEGQIIASAHDPTGQVIEAVSQVTETDEYLYLGYYRAPFIARLRKDLIVY</sequence>
<dbReference type="InterPro" id="IPR011042">
    <property type="entry name" value="6-blade_b-propeller_TolB-like"/>
</dbReference>
<name>A0A8R1TM09_ONCVO</name>